<organism evidence="2 3">
    <name type="scientific">Bacteroides salyersiae</name>
    <dbReference type="NCBI Taxonomy" id="291644"/>
    <lineage>
        <taxon>Bacteria</taxon>
        <taxon>Pseudomonadati</taxon>
        <taxon>Bacteroidota</taxon>
        <taxon>Bacteroidia</taxon>
        <taxon>Bacteroidales</taxon>
        <taxon>Bacteroidaceae</taxon>
        <taxon>Bacteroides</taxon>
    </lineage>
</organism>
<gene>
    <name evidence="2" type="ORF">F3F73_19145</name>
</gene>
<dbReference type="AlphaFoldDB" id="A0A7J4XEC7"/>
<protein>
    <submittedName>
        <fullName evidence="2">T9SS type A sorting domain-containing protein</fullName>
    </submittedName>
</protein>
<dbReference type="Proteomes" id="UP000422221">
    <property type="component" value="Unassembled WGS sequence"/>
</dbReference>
<name>A0A7J4XEC7_9BACE</name>
<accession>A0A7J4XEC7</accession>
<feature type="signal peptide" evidence="1">
    <location>
        <begin position="1"/>
        <end position="19"/>
    </location>
</feature>
<evidence type="ECO:0000313" key="3">
    <source>
        <dbReference type="Proteomes" id="UP000422221"/>
    </source>
</evidence>
<dbReference type="RefSeq" id="WP_007479657.1">
    <property type="nucleotide sequence ID" value="NZ_CAXSTI010000007.1"/>
</dbReference>
<keyword evidence="1" id="KW-0732">Signal</keyword>
<reference evidence="2 3" key="1">
    <citation type="journal article" date="2019" name="Nat. Med.">
        <title>A library of human gut bacterial isolates paired with longitudinal multiomics data enables mechanistic microbiome research.</title>
        <authorList>
            <person name="Poyet M."/>
            <person name="Groussin M."/>
            <person name="Gibbons S.M."/>
            <person name="Avila-Pacheco J."/>
            <person name="Jiang X."/>
            <person name="Kearney S.M."/>
            <person name="Perrotta A.R."/>
            <person name="Berdy B."/>
            <person name="Zhao S."/>
            <person name="Lieberman T.D."/>
            <person name="Swanson P.K."/>
            <person name="Smith M."/>
            <person name="Roesemann S."/>
            <person name="Alexander J.E."/>
            <person name="Rich S.A."/>
            <person name="Livny J."/>
            <person name="Vlamakis H."/>
            <person name="Clish C."/>
            <person name="Bullock K."/>
            <person name="Deik A."/>
            <person name="Scott J."/>
            <person name="Pierce K.A."/>
            <person name="Xavier R.J."/>
            <person name="Alm E.J."/>
        </authorList>
    </citation>
    <scope>NUCLEOTIDE SEQUENCE [LARGE SCALE GENOMIC DNA]</scope>
    <source>
        <strain evidence="2 3">BIOML-A10</strain>
    </source>
</reference>
<dbReference type="InterPro" id="IPR026444">
    <property type="entry name" value="Secre_tail"/>
</dbReference>
<feature type="chain" id="PRO_5029487170" evidence="1">
    <location>
        <begin position="20"/>
        <end position="448"/>
    </location>
</feature>
<dbReference type="EMBL" id="VWMK01000022">
    <property type="protein sequence ID" value="KAA3759550.1"/>
    <property type="molecule type" value="Genomic_DNA"/>
</dbReference>
<dbReference type="NCBIfam" id="TIGR04183">
    <property type="entry name" value="Por_Secre_tail"/>
    <property type="match status" value="1"/>
</dbReference>
<proteinExistence type="predicted"/>
<dbReference type="GeneID" id="93114946"/>
<evidence type="ECO:0000313" key="2">
    <source>
        <dbReference type="EMBL" id="KAA3759550.1"/>
    </source>
</evidence>
<sequence>MKRKIITLCTALFALGIHAQISTPMWENFEGSSLVLENITYEGTGSETMGVEENPQKSGINKSEKCFALTATNQHDWWHKLHIAPAEGEYFMPASDKHVYLHFKMYRTRIGDASEVHVYDEKGTQDGHFQAQFNNTKANCWEDFVFDLTSYVQAGKGISKIVIQPELQWNGPGAVPETKYLLDDFQLMDSSYPDGAQILEITDIANFDDPDMTAKNLMEWSSMDPNASCTVVDNPSSEAVNLTKKVLCYDKPASAVWWHALQLPINGLVKAEYPNTNLHIMMYTGGQTVRVIVKDHMGNQARSEYMPYDATSWEDFVFDISELKGETISAIEFLFGFNGEDNWDNPAGKFYIDEIILNDEFDAREEVSTGINELKDNKSGIAVYSTDGSIYVKGNNLNKVDVYTAAGTLVAEKAGNMNECSMALPQGMYIVKIQTVNGEIVARSIVNK</sequence>
<comment type="caution">
    <text evidence="2">The sequence shown here is derived from an EMBL/GenBank/DDBJ whole genome shotgun (WGS) entry which is preliminary data.</text>
</comment>
<evidence type="ECO:0000256" key="1">
    <source>
        <dbReference type="SAM" id="SignalP"/>
    </source>
</evidence>